<gene>
    <name evidence="2" type="ORF">PoB_006716000</name>
</gene>
<feature type="compositionally biased region" description="Polar residues" evidence="1">
    <location>
        <begin position="94"/>
        <end position="108"/>
    </location>
</feature>
<proteinExistence type="predicted"/>
<dbReference type="EMBL" id="BLXT01007628">
    <property type="protein sequence ID" value="GFO40655.1"/>
    <property type="molecule type" value="Genomic_DNA"/>
</dbReference>
<keyword evidence="3" id="KW-1185">Reference proteome</keyword>
<organism evidence="2 3">
    <name type="scientific">Plakobranchus ocellatus</name>
    <dbReference type="NCBI Taxonomy" id="259542"/>
    <lineage>
        <taxon>Eukaryota</taxon>
        <taxon>Metazoa</taxon>
        <taxon>Spiralia</taxon>
        <taxon>Lophotrochozoa</taxon>
        <taxon>Mollusca</taxon>
        <taxon>Gastropoda</taxon>
        <taxon>Heterobranchia</taxon>
        <taxon>Euthyneura</taxon>
        <taxon>Panpulmonata</taxon>
        <taxon>Sacoglossa</taxon>
        <taxon>Placobranchoidea</taxon>
        <taxon>Plakobranchidae</taxon>
        <taxon>Plakobranchus</taxon>
    </lineage>
</organism>
<evidence type="ECO:0000313" key="2">
    <source>
        <dbReference type="EMBL" id="GFO40655.1"/>
    </source>
</evidence>
<accession>A0AAV4D9B5</accession>
<sequence>MVHFKTCGFEGYAWFNCDLVGMEGDSFTGKPGYFLFGCRPRDRSLHTKKQLPGSKNKGPEIQSYSQERQAKVQTPPVTCAVRTANPIPIPDASLPSQTSNLQAVTCTH</sequence>
<feature type="compositionally biased region" description="Polar residues" evidence="1">
    <location>
        <begin position="62"/>
        <end position="76"/>
    </location>
</feature>
<protein>
    <submittedName>
        <fullName evidence="2">Uncharacterized protein</fullName>
    </submittedName>
</protein>
<reference evidence="2 3" key="1">
    <citation type="journal article" date="2021" name="Elife">
        <title>Chloroplast acquisition without the gene transfer in kleptoplastic sea slugs, Plakobranchus ocellatus.</title>
        <authorList>
            <person name="Maeda T."/>
            <person name="Takahashi S."/>
            <person name="Yoshida T."/>
            <person name="Shimamura S."/>
            <person name="Takaki Y."/>
            <person name="Nagai Y."/>
            <person name="Toyoda A."/>
            <person name="Suzuki Y."/>
            <person name="Arimoto A."/>
            <person name="Ishii H."/>
            <person name="Satoh N."/>
            <person name="Nishiyama T."/>
            <person name="Hasebe M."/>
            <person name="Maruyama T."/>
            <person name="Minagawa J."/>
            <person name="Obokata J."/>
            <person name="Shigenobu S."/>
        </authorList>
    </citation>
    <scope>NUCLEOTIDE SEQUENCE [LARGE SCALE GENOMIC DNA]</scope>
</reference>
<evidence type="ECO:0000256" key="1">
    <source>
        <dbReference type="SAM" id="MobiDB-lite"/>
    </source>
</evidence>
<feature type="region of interest" description="Disordered" evidence="1">
    <location>
        <begin position="45"/>
        <end position="108"/>
    </location>
</feature>
<dbReference type="AlphaFoldDB" id="A0AAV4D9B5"/>
<comment type="caution">
    <text evidence="2">The sequence shown here is derived from an EMBL/GenBank/DDBJ whole genome shotgun (WGS) entry which is preliminary data.</text>
</comment>
<name>A0AAV4D9B5_9GAST</name>
<dbReference type="Proteomes" id="UP000735302">
    <property type="component" value="Unassembled WGS sequence"/>
</dbReference>
<evidence type="ECO:0000313" key="3">
    <source>
        <dbReference type="Proteomes" id="UP000735302"/>
    </source>
</evidence>